<evidence type="ECO:0000256" key="3">
    <source>
        <dbReference type="ARBA" id="ARBA00022692"/>
    </source>
</evidence>
<dbReference type="PANTHER" id="PTHR32361">
    <property type="entry name" value="FERRIC/CUPRIC REDUCTASE TRANSMEMBRANE COMPONENT"/>
    <property type="match status" value="1"/>
</dbReference>
<dbReference type="OrthoDB" id="3944240at2759"/>
<dbReference type="GO" id="GO:0006826">
    <property type="term" value="P:iron ion transport"/>
    <property type="evidence" value="ECO:0007669"/>
    <property type="project" value="TreeGrafter"/>
</dbReference>
<dbReference type="SUPFAM" id="SSF52343">
    <property type="entry name" value="Ferredoxin reductase-like, C-terminal NADP-linked domain"/>
    <property type="match status" value="1"/>
</dbReference>
<dbReference type="InterPro" id="IPR017927">
    <property type="entry name" value="FAD-bd_FR_type"/>
</dbReference>
<dbReference type="GO" id="GO:0000293">
    <property type="term" value="F:ferric-chelate reductase activity"/>
    <property type="evidence" value="ECO:0007669"/>
    <property type="project" value="TreeGrafter"/>
</dbReference>
<gene>
    <name evidence="10" type="ORF">BT62DRAFT_977620</name>
</gene>
<evidence type="ECO:0000256" key="7">
    <source>
        <dbReference type="ARBA" id="ARBA00023180"/>
    </source>
</evidence>
<dbReference type="Pfam" id="PF01794">
    <property type="entry name" value="Ferric_reduct"/>
    <property type="match status" value="1"/>
</dbReference>
<dbReference type="EMBL" id="MU250524">
    <property type="protein sequence ID" value="KAG7451720.1"/>
    <property type="molecule type" value="Genomic_DNA"/>
</dbReference>
<evidence type="ECO:0000256" key="4">
    <source>
        <dbReference type="ARBA" id="ARBA00022989"/>
    </source>
</evidence>
<dbReference type="InterPro" id="IPR051410">
    <property type="entry name" value="Ferric/Cupric_Reductase"/>
</dbReference>
<dbReference type="SFLD" id="SFLDS00052">
    <property type="entry name" value="Ferric_Reductase_Domain"/>
    <property type="match status" value="1"/>
</dbReference>
<keyword evidence="7" id="KW-0325">Glycoprotein</keyword>
<organism evidence="10 11">
    <name type="scientific">Guyanagaster necrorhizus</name>
    <dbReference type="NCBI Taxonomy" id="856835"/>
    <lineage>
        <taxon>Eukaryota</taxon>
        <taxon>Fungi</taxon>
        <taxon>Dikarya</taxon>
        <taxon>Basidiomycota</taxon>
        <taxon>Agaricomycotina</taxon>
        <taxon>Agaricomycetes</taxon>
        <taxon>Agaricomycetidae</taxon>
        <taxon>Agaricales</taxon>
        <taxon>Marasmiineae</taxon>
        <taxon>Physalacriaceae</taxon>
        <taxon>Guyanagaster</taxon>
    </lineage>
</organism>
<dbReference type="RefSeq" id="XP_043045220.1">
    <property type="nucleotide sequence ID" value="XM_043189290.1"/>
</dbReference>
<dbReference type="GeneID" id="66111587"/>
<evidence type="ECO:0000313" key="10">
    <source>
        <dbReference type="EMBL" id="KAG7451720.1"/>
    </source>
</evidence>
<dbReference type="GO" id="GO:0006879">
    <property type="term" value="P:intracellular iron ion homeostasis"/>
    <property type="evidence" value="ECO:0007669"/>
    <property type="project" value="TreeGrafter"/>
</dbReference>
<keyword evidence="3 8" id="KW-0812">Transmembrane</keyword>
<dbReference type="InterPro" id="IPR013130">
    <property type="entry name" value="Fe3_Rdtase_TM_dom"/>
</dbReference>
<comment type="subcellular location">
    <subcellularLocation>
        <location evidence="1">Membrane</location>
        <topology evidence="1">Multi-pass membrane protein</topology>
    </subcellularLocation>
</comment>
<dbReference type="GO" id="GO:0005886">
    <property type="term" value="C:plasma membrane"/>
    <property type="evidence" value="ECO:0007669"/>
    <property type="project" value="TreeGrafter"/>
</dbReference>
<dbReference type="InterPro" id="IPR039261">
    <property type="entry name" value="FNR_nucleotide-bd"/>
</dbReference>
<feature type="transmembrane region" description="Helical" evidence="8">
    <location>
        <begin position="31"/>
        <end position="49"/>
    </location>
</feature>
<feature type="transmembrane region" description="Helical" evidence="8">
    <location>
        <begin position="245"/>
        <end position="265"/>
    </location>
</feature>
<evidence type="ECO:0000256" key="5">
    <source>
        <dbReference type="ARBA" id="ARBA00023065"/>
    </source>
</evidence>
<evidence type="ECO:0000256" key="6">
    <source>
        <dbReference type="ARBA" id="ARBA00023136"/>
    </source>
</evidence>
<keyword evidence="4 8" id="KW-1133">Transmembrane helix</keyword>
<proteinExistence type="predicted"/>
<keyword evidence="11" id="KW-1185">Reference proteome</keyword>
<dbReference type="Proteomes" id="UP000812287">
    <property type="component" value="Unassembled WGS sequence"/>
</dbReference>
<evidence type="ECO:0000313" key="11">
    <source>
        <dbReference type="Proteomes" id="UP000812287"/>
    </source>
</evidence>
<dbReference type="GO" id="GO:0015677">
    <property type="term" value="P:copper ion import"/>
    <property type="evidence" value="ECO:0007669"/>
    <property type="project" value="TreeGrafter"/>
</dbReference>
<name>A0A9P7W3G0_9AGAR</name>
<dbReference type="AlphaFoldDB" id="A0A9P7W3G0"/>
<dbReference type="Gene3D" id="3.40.50.80">
    <property type="entry name" value="Nucleotide-binding domain of ferredoxin-NADP reductase (FNR) module"/>
    <property type="match status" value="2"/>
</dbReference>
<keyword evidence="2" id="KW-0813">Transport</keyword>
<keyword evidence="6 8" id="KW-0472">Membrane</keyword>
<feature type="transmembrane region" description="Helical" evidence="8">
    <location>
        <begin position="188"/>
        <end position="205"/>
    </location>
</feature>
<comment type="caution">
    <text evidence="10">The sequence shown here is derived from an EMBL/GenBank/DDBJ whole genome shotgun (WGS) entry which is preliminary data.</text>
</comment>
<dbReference type="SFLD" id="SFLDG01168">
    <property type="entry name" value="Ferric_reductase_subgroup_(FRE"/>
    <property type="match status" value="1"/>
</dbReference>
<dbReference type="PROSITE" id="PS51384">
    <property type="entry name" value="FAD_FR"/>
    <property type="match status" value="1"/>
</dbReference>
<dbReference type="CDD" id="cd06186">
    <property type="entry name" value="NOX_Duox_like_FAD_NADP"/>
    <property type="match status" value="1"/>
</dbReference>
<evidence type="ECO:0000259" key="9">
    <source>
        <dbReference type="PROSITE" id="PS51384"/>
    </source>
</evidence>
<evidence type="ECO:0000256" key="8">
    <source>
        <dbReference type="SAM" id="Phobius"/>
    </source>
</evidence>
<dbReference type="PANTHER" id="PTHR32361:SF9">
    <property type="entry name" value="FERRIC REDUCTASE TRANSMEMBRANE COMPONENT 3-RELATED"/>
    <property type="match status" value="1"/>
</dbReference>
<protein>
    <recommendedName>
        <fullName evidence="9">FAD-binding FR-type domain-containing protein</fullName>
    </recommendedName>
</protein>
<accession>A0A9P7W3G0</accession>
<reference evidence="10" key="1">
    <citation type="submission" date="2020-11" db="EMBL/GenBank/DDBJ databases">
        <title>Adaptations for nitrogen fixation in a non-lichenized fungal sporocarp promotes dispersal by wood-feeding termites.</title>
        <authorList>
            <consortium name="DOE Joint Genome Institute"/>
            <person name="Koch R.A."/>
            <person name="Yoon G."/>
            <person name="Arayal U."/>
            <person name="Lail K."/>
            <person name="Amirebrahimi M."/>
            <person name="Labutti K."/>
            <person name="Lipzen A."/>
            <person name="Riley R."/>
            <person name="Barry K."/>
            <person name="Henrissat B."/>
            <person name="Grigoriev I.V."/>
            <person name="Herr J.R."/>
            <person name="Aime M.C."/>
        </authorList>
    </citation>
    <scope>NUCLEOTIDE SEQUENCE</scope>
    <source>
        <strain evidence="10">MCA 3950</strain>
    </source>
</reference>
<feature type="domain" description="FAD-binding FR-type" evidence="9">
    <location>
        <begin position="289"/>
        <end position="423"/>
    </location>
</feature>
<keyword evidence="5" id="KW-0406">Ion transport</keyword>
<feature type="transmembrane region" description="Helical" evidence="8">
    <location>
        <begin position="148"/>
        <end position="168"/>
    </location>
</feature>
<feature type="transmembrane region" description="Helical" evidence="8">
    <location>
        <begin position="120"/>
        <end position="141"/>
    </location>
</feature>
<dbReference type="Pfam" id="PF08022">
    <property type="entry name" value="FAD_binding_8"/>
    <property type="match status" value="1"/>
</dbReference>
<evidence type="ECO:0000256" key="1">
    <source>
        <dbReference type="ARBA" id="ARBA00004141"/>
    </source>
</evidence>
<dbReference type="InterPro" id="IPR013112">
    <property type="entry name" value="FAD-bd_8"/>
</dbReference>
<sequence length="619" mass="68173">MSYGTAPTIPAEFQQYNSYTEDPKWQRRFTVIWASCVGAAILYSLPYLVRSIRNGRTWLWFQGIGEDLSADGRYESLRENNKTSVLPGKKQKRKWIEGVLGTIGSFTLWTPPVLGLNVGQIFLILAYLSVVLVCILVDVPLKDNPNRAGFLALAQFPVVFLFATKNSLLALFLGPGNGYEKLNYVHRWSGRVMFLGGLIHGALWIRNHLEWGLEILGEQKETSGVAAFGVLGVLVLTSVRPARRLCYEVFFVVHVLGFVAFFITICYHTTYASPWIFPPLAMYGLDMLMRLFRYRIKDATVVAVDNQMTIIRIPDCDFGWEAGQHVVLRVFFAGRVFESHPLTILVAPPAVSCVSALRGIVLGARVKGDWTRALNAYAYAEKETHCLEGGGKEKERKGAGAGTGTDVAVQVMLDGPYGGCSVDLGEYERVLLFAGGSGATFTIGLLDDIVGRCGRLGRPRGERTKRVEFVWCVRSFGTVWFPPPFFFSFLLVVLNSESSGSIEWFAPVLVDIMNAAERTLELDVHVSIYVTCLCDPDAVPPIPNSDVIFERPRFGKVLGELVARDEGEEEKVRLGGGVGVCACGPESLVREASNAVARLGMARSGELGGVALHTEVFAM</sequence>
<evidence type="ECO:0000256" key="2">
    <source>
        <dbReference type="ARBA" id="ARBA00022448"/>
    </source>
</evidence>